<dbReference type="Pfam" id="PF13514">
    <property type="entry name" value="AAA_27"/>
    <property type="match status" value="1"/>
</dbReference>
<keyword evidence="3" id="KW-0812">Transmembrane</keyword>
<evidence type="ECO:0000256" key="3">
    <source>
        <dbReference type="SAM" id="Phobius"/>
    </source>
</evidence>
<feature type="transmembrane region" description="Helical" evidence="3">
    <location>
        <begin position="455"/>
        <end position="474"/>
    </location>
</feature>
<feature type="compositionally biased region" description="Basic and acidic residues" evidence="2">
    <location>
        <begin position="783"/>
        <end position="798"/>
    </location>
</feature>
<dbReference type="RefSeq" id="WP_075035749.1">
    <property type="nucleotide sequence ID" value="NZ_FOSB01000003.1"/>
</dbReference>
<keyword evidence="3" id="KW-1133">Transmembrane helix</keyword>
<name>A0A1I3SXS2_HALDA</name>
<sequence length="964" mass="115146">MKIKEFKIYGFGKWKDFSASLSGDQLSLVTGKNEAGKSTLYHFILFMLFGLPPKQREFYLPKNGGPLGGQLCLETHDYGRVIIERIHDRDNGRALCRLESGHEFGEEWLQQLLDGMERKGYETTYGFNADDLLRLQHLSGNELGEVLLNIGLTGSDQIYQAEKWLQKQLDSKFKPKGKKPEINAQMEIVEQLEQKKKKLESEEGEYFRLQEDKQTKVEQIEELEKAWTAKTNEIYAIEQLLKTRPLLVEYYQMIGKEKEQQMVKFPEAGVERYYQLKEKMLPLQSEEQLLQSNLKELYQAADELKEVKNQEVLNEGKWLHDVQRNEYEKASFEYDRLQQQFEKIKEQLKQELTYIDAPLEEHELEEYPLPFYIEETWRDLKNEKEELDREQTFYKEQETDIEREFNKIEKRKHTIEEKRISENQRRELEEKLQNTYESAVTADEGNTSRLKKRRLYAISAAIGTFVVGSLFQTITSSLEVFIVMLIIGLFFVFYSYNIHKKIESYPLAADQLAIPSHEMEEARWQLQQDDKQMTEWNHLHEQWKQLNQEEIRLQEKKRLLFQRQTRLEAAMREQKNLYPFLTSLKVQHWEKLYHLLVHAKDKKLELLRMEKESQSFKKTMKQIEDDLRTFFSDRKWEFNEDNMKANWQHLQDWVYEQERVDVRINELEKKIRTVQHQLKENTTRLYAYYDEKESLFKEAEVNSEEAFYDRAKQKEVQQERQAKILDLEGQLKGMLSEKEQRDFQVWEAVPEESELLSRLNTVKLRKEGLEEERKQTQQSLADTKSEISRLENSDERSSITHRLQAEKEKLQRKAREWTIYQLALKSLEKTKQTYKDKYLPQVINKAINYIIKLTEGKYVDIYIHAEDEKVRITDREGIIYLPEELSRGTRDQLYVAFRFALGETMADKSSMPFLIDDAFVHFDSTRLRIMTEIIEELASRHQVVLFTWKGELDVWFQSPDVLHL</sequence>
<keyword evidence="3" id="KW-0472">Membrane</keyword>
<feature type="region of interest" description="Disordered" evidence="2">
    <location>
        <begin position="773"/>
        <end position="798"/>
    </location>
</feature>
<dbReference type="PANTHER" id="PTHR41259">
    <property type="entry name" value="DOUBLE-STRAND BREAK REPAIR RAD50 ATPASE, PUTATIVE-RELATED"/>
    <property type="match status" value="1"/>
</dbReference>
<feature type="coiled-coil region" evidence="1">
    <location>
        <begin position="182"/>
        <end position="226"/>
    </location>
</feature>
<dbReference type="InterPro" id="IPR038734">
    <property type="entry name" value="YhaN_AAA"/>
</dbReference>
<proteinExistence type="predicted"/>
<gene>
    <name evidence="5" type="ORF">SAMN04487936_103130</name>
</gene>
<feature type="coiled-coil region" evidence="1">
    <location>
        <begin position="287"/>
        <end position="438"/>
    </location>
</feature>
<protein>
    <submittedName>
        <fullName evidence="5">Uncharacterized protein YhaN</fullName>
    </submittedName>
</protein>
<evidence type="ECO:0000256" key="1">
    <source>
        <dbReference type="SAM" id="Coils"/>
    </source>
</evidence>
<feature type="coiled-coil region" evidence="1">
    <location>
        <begin position="657"/>
        <end position="684"/>
    </location>
</feature>
<keyword evidence="6" id="KW-1185">Reference proteome</keyword>
<evidence type="ECO:0000256" key="2">
    <source>
        <dbReference type="SAM" id="MobiDB-lite"/>
    </source>
</evidence>
<feature type="transmembrane region" description="Helical" evidence="3">
    <location>
        <begin position="480"/>
        <end position="498"/>
    </location>
</feature>
<dbReference type="Gene3D" id="3.40.50.300">
    <property type="entry name" value="P-loop containing nucleotide triphosphate hydrolases"/>
    <property type="match status" value="2"/>
</dbReference>
<accession>A0A1I3SXS2</accession>
<dbReference type="PANTHER" id="PTHR41259:SF1">
    <property type="entry name" value="DOUBLE-STRAND BREAK REPAIR RAD50 ATPASE, PUTATIVE-RELATED"/>
    <property type="match status" value="1"/>
</dbReference>
<dbReference type="InterPro" id="IPR027417">
    <property type="entry name" value="P-loop_NTPase"/>
</dbReference>
<evidence type="ECO:0000313" key="5">
    <source>
        <dbReference type="EMBL" id="SFJ63230.1"/>
    </source>
</evidence>
<dbReference type="Proteomes" id="UP000183557">
    <property type="component" value="Unassembled WGS sequence"/>
</dbReference>
<feature type="domain" description="YhaN AAA" evidence="4">
    <location>
        <begin position="1"/>
        <end position="200"/>
    </location>
</feature>
<evidence type="ECO:0000313" key="6">
    <source>
        <dbReference type="Proteomes" id="UP000183557"/>
    </source>
</evidence>
<dbReference type="EMBL" id="FOSB01000003">
    <property type="protein sequence ID" value="SFJ63230.1"/>
    <property type="molecule type" value="Genomic_DNA"/>
</dbReference>
<evidence type="ECO:0000259" key="4">
    <source>
        <dbReference type="Pfam" id="PF13514"/>
    </source>
</evidence>
<dbReference type="AlphaFoldDB" id="A0A1I3SXS2"/>
<organism evidence="5 6">
    <name type="scientific">Halobacillus dabanensis</name>
    <dbReference type="NCBI Taxonomy" id="240302"/>
    <lineage>
        <taxon>Bacteria</taxon>
        <taxon>Bacillati</taxon>
        <taxon>Bacillota</taxon>
        <taxon>Bacilli</taxon>
        <taxon>Bacillales</taxon>
        <taxon>Bacillaceae</taxon>
        <taxon>Halobacillus</taxon>
    </lineage>
</organism>
<dbReference type="SUPFAM" id="SSF52540">
    <property type="entry name" value="P-loop containing nucleoside triphosphate hydrolases"/>
    <property type="match status" value="1"/>
</dbReference>
<reference evidence="6" key="1">
    <citation type="submission" date="2016-10" db="EMBL/GenBank/DDBJ databases">
        <authorList>
            <person name="Varghese N."/>
            <person name="Submissions S."/>
        </authorList>
    </citation>
    <scope>NUCLEOTIDE SEQUENCE [LARGE SCALE GENOMIC DNA]</scope>
    <source>
        <strain evidence="6">CGMCC 1.3704</strain>
    </source>
</reference>
<dbReference type="OrthoDB" id="9764467at2"/>
<keyword evidence="1" id="KW-0175">Coiled coil</keyword>